<name>A0A2N1M707_9GLOM</name>
<protein>
    <submittedName>
        <fullName evidence="1">Uncharacterized protein</fullName>
    </submittedName>
</protein>
<accession>A0A2N1M707</accession>
<dbReference type="Proteomes" id="UP000233469">
    <property type="component" value="Unassembled WGS sequence"/>
</dbReference>
<dbReference type="AlphaFoldDB" id="A0A2N1M707"/>
<evidence type="ECO:0000313" key="2">
    <source>
        <dbReference type="Proteomes" id="UP000233469"/>
    </source>
</evidence>
<dbReference type="VEuPathDB" id="FungiDB:RhiirFUN_010705"/>
<reference evidence="1 2" key="1">
    <citation type="submission" date="2016-04" db="EMBL/GenBank/DDBJ databases">
        <title>Genome analyses suggest a sexual origin of heterokaryosis in a supposedly ancient asexual fungus.</title>
        <authorList>
            <person name="Ropars J."/>
            <person name="Sedzielewska K."/>
            <person name="Noel J."/>
            <person name="Charron P."/>
            <person name="Farinelli L."/>
            <person name="Marton T."/>
            <person name="Kruger M."/>
            <person name="Pelin A."/>
            <person name="Brachmann A."/>
            <person name="Corradi N."/>
        </authorList>
    </citation>
    <scope>NUCLEOTIDE SEQUENCE [LARGE SCALE GENOMIC DNA]</scope>
    <source>
        <strain evidence="1 2">C2</strain>
    </source>
</reference>
<comment type="caution">
    <text evidence="1">The sequence shown here is derived from an EMBL/GenBank/DDBJ whole genome shotgun (WGS) entry which is preliminary data.</text>
</comment>
<reference evidence="1 2" key="2">
    <citation type="submission" date="2017-10" db="EMBL/GenBank/DDBJ databases">
        <title>Extensive intraspecific genome diversity in a model arbuscular mycorrhizal fungus.</title>
        <authorList>
            <person name="Chen E.C.H."/>
            <person name="Morin E."/>
            <person name="Baudet D."/>
            <person name="Noel J."/>
            <person name="Ndikumana S."/>
            <person name="Charron P."/>
            <person name="St-Onge C."/>
            <person name="Giorgi J."/>
            <person name="Grigoriev I.V."/>
            <person name="Roux C."/>
            <person name="Martin F.M."/>
            <person name="Corradi N."/>
        </authorList>
    </citation>
    <scope>NUCLEOTIDE SEQUENCE [LARGE SCALE GENOMIC DNA]</scope>
    <source>
        <strain evidence="1 2">C2</strain>
    </source>
</reference>
<dbReference type="EMBL" id="LLXL01004405">
    <property type="protein sequence ID" value="PKK57424.1"/>
    <property type="molecule type" value="Genomic_DNA"/>
</dbReference>
<gene>
    <name evidence="1" type="ORF">RhiirC2_798055</name>
</gene>
<evidence type="ECO:0000313" key="1">
    <source>
        <dbReference type="EMBL" id="PKK57424.1"/>
    </source>
</evidence>
<proteinExistence type="predicted"/>
<organism evidence="1 2">
    <name type="scientific">Rhizophagus irregularis</name>
    <dbReference type="NCBI Taxonomy" id="588596"/>
    <lineage>
        <taxon>Eukaryota</taxon>
        <taxon>Fungi</taxon>
        <taxon>Fungi incertae sedis</taxon>
        <taxon>Mucoromycota</taxon>
        <taxon>Glomeromycotina</taxon>
        <taxon>Glomeromycetes</taxon>
        <taxon>Glomerales</taxon>
        <taxon>Glomeraceae</taxon>
        <taxon>Rhizophagus</taxon>
    </lineage>
</organism>
<sequence length="132" mass="15814">MSFQRDLIRSLDGFRQIWLVLQDVRFIDPVEKFCRTSVDPAHREVLKLSRAWIGGWFPFGLLLDRRLNTIVFRDVNFKGINNIQRIFEQLNVLEFVHIFYLNTRFTQQNINLAKPFKLKSLFINEELQIESL</sequence>